<feature type="compositionally biased region" description="Polar residues" evidence="8">
    <location>
        <begin position="120"/>
        <end position="146"/>
    </location>
</feature>
<feature type="domain" description="C2H2-type" evidence="10">
    <location>
        <begin position="511"/>
        <end position="538"/>
    </location>
</feature>
<comment type="subcellular location">
    <subcellularLocation>
        <location evidence="1">Nucleus</location>
    </subcellularLocation>
</comment>
<keyword evidence="6" id="KW-0539">Nucleus</keyword>
<dbReference type="PROSITE" id="PS00028">
    <property type="entry name" value="ZINC_FINGER_C2H2_1"/>
    <property type="match status" value="2"/>
</dbReference>
<evidence type="ECO:0000259" key="11">
    <source>
        <dbReference type="PROSITE" id="PS51294"/>
    </source>
</evidence>
<dbReference type="Proteomes" id="UP000613177">
    <property type="component" value="Unassembled WGS sequence"/>
</dbReference>
<dbReference type="SMART" id="SM00355">
    <property type="entry name" value="ZnF_C2H2"/>
    <property type="match status" value="3"/>
</dbReference>
<dbReference type="Pfam" id="PF00096">
    <property type="entry name" value="zf-C2H2"/>
    <property type="match status" value="3"/>
</dbReference>
<dbReference type="AlphaFoldDB" id="A0A8H7SVR2"/>
<dbReference type="InterPro" id="IPR009057">
    <property type="entry name" value="Homeodomain-like_sf"/>
</dbReference>
<evidence type="ECO:0000256" key="4">
    <source>
        <dbReference type="ARBA" id="ARBA00022771"/>
    </source>
</evidence>
<dbReference type="GO" id="GO:0008270">
    <property type="term" value="F:zinc ion binding"/>
    <property type="evidence" value="ECO:0007669"/>
    <property type="project" value="UniProtKB-KW"/>
</dbReference>
<dbReference type="Gene3D" id="1.10.10.60">
    <property type="entry name" value="Homeodomain-like"/>
    <property type="match status" value="1"/>
</dbReference>
<name>A0A8H7SVR2_9FUNG</name>
<feature type="domain" description="HTH myb-type" evidence="11">
    <location>
        <begin position="230"/>
        <end position="285"/>
    </location>
</feature>
<evidence type="ECO:0000256" key="7">
    <source>
        <dbReference type="PROSITE-ProRule" id="PRU00042"/>
    </source>
</evidence>
<dbReference type="InterPro" id="IPR036236">
    <property type="entry name" value="Znf_C2H2_sf"/>
</dbReference>
<feature type="domain" description="Myb-like" evidence="9">
    <location>
        <begin position="230"/>
        <end position="281"/>
    </location>
</feature>
<feature type="compositionally biased region" description="Low complexity" evidence="8">
    <location>
        <begin position="106"/>
        <end position="119"/>
    </location>
</feature>
<keyword evidence="13" id="KW-1185">Reference proteome</keyword>
<dbReference type="InterPro" id="IPR013087">
    <property type="entry name" value="Znf_C2H2_type"/>
</dbReference>
<evidence type="ECO:0000256" key="5">
    <source>
        <dbReference type="ARBA" id="ARBA00022833"/>
    </source>
</evidence>
<dbReference type="InterPro" id="IPR017930">
    <property type="entry name" value="Myb_dom"/>
</dbReference>
<feature type="region of interest" description="Disordered" evidence="8">
    <location>
        <begin position="106"/>
        <end position="150"/>
    </location>
</feature>
<sequence>MARVHMFKSSSDKQKDVVVESPQDLPASPSLLLNNTIAEEHSLDVTAQSPKQQMSILNRNESAALTAALLQKASTNMDVVGAVAAALSVKPDSLEMLSERTQQQLLTTLQQHQQQQQQTNRNQAPEPQADAQPTPNHITLPSSPSIHHTPDKELIHKSNQTDKNVATEFMDQAAAATALQLLGLAQQNNKSPEQARASPPVLDSNVMMIANYPGLNATQQQQAIESSLEEMNQKRGAWTREEDDLLLAGIKKFGYGRWKEIASIIPGRKGKQLKQRWDNTLAAKYVDQEWLQNKIRDEIDVDRMKREDRSSTGSNTSSCNLRPTPSIHNSIELADWTTIAQKISEKLREGDQVAIESLISQALLSTISSASNNTSTATSFKSNTPILNFNDPSSIALFNTQQQQQQQQQENSTAGGEEATSSLSSHSYFIPNQQQQLQPSSPKKRRRSDPALADTQSDAMSIYASATPITTTVNNQTQTFYPCLFPDCGKTFARLYNLKSHSRTHTDDRPFVCQVCHIAFSRNHDLKRHSKIHGGDKPFRCAGCSKTFSRLDALKRHKSNQRNKATCVNAPIIQ</sequence>
<dbReference type="PROSITE" id="PS50157">
    <property type="entry name" value="ZINC_FINGER_C2H2_2"/>
    <property type="match status" value="3"/>
</dbReference>
<evidence type="ECO:0000256" key="1">
    <source>
        <dbReference type="ARBA" id="ARBA00004123"/>
    </source>
</evidence>
<dbReference type="SMART" id="SM00717">
    <property type="entry name" value="SANT"/>
    <property type="match status" value="1"/>
</dbReference>
<evidence type="ECO:0000256" key="8">
    <source>
        <dbReference type="SAM" id="MobiDB-lite"/>
    </source>
</evidence>
<dbReference type="SUPFAM" id="SSF46689">
    <property type="entry name" value="Homeodomain-like"/>
    <property type="match status" value="1"/>
</dbReference>
<dbReference type="PANTHER" id="PTHR24394:SF58">
    <property type="entry name" value="ZINC FINGER AND BTB DOMAIN CONTAINING 33"/>
    <property type="match status" value="1"/>
</dbReference>
<dbReference type="GO" id="GO:0005634">
    <property type="term" value="C:nucleus"/>
    <property type="evidence" value="ECO:0007669"/>
    <property type="project" value="UniProtKB-SubCell"/>
</dbReference>
<feature type="region of interest" description="Disordered" evidence="8">
    <location>
        <begin position="302"/>
        <end position="326"/>
    </location>
</feature>
<dbReference type="PROSITE" id="PS51294">
    <property type="entry name" value="HTH_MYB"/>
    <property type="match status" value="1"/>
</dbReference>
<proteinExistence type="predicted"/>
<accession>A0A8H7SVR2</accession>
<keyword evidence="3" id="KW-0677">Repeat</keyword>
<keyword evidence="2" id="KW-0479">Metal-binding</keyword>
<dbReference type="FunFam" id="3.30.160.60:FF:000145">
    <property type="entry name" value="Zinc finger protein 574"/>
    <property type="match status" value="1"/>
</dbReference>
<comment type="caution">
    <text evidence="12">The sequence shown here is derived from an EMBL/GenBank/DDBJ whole genome shotgun (WGS) entry which is preliminary data.</text>
</comment>
<dbReference type="EMBL" id="JAEPRE010000041">
    <property type="protein sequence ID" value="KAG2235003.1"/>
    <property type="molecule type" value="Genomic_DNA"/>
</dbReference>
<evidence type="ECO:0000256" key="3">
    <source>
        <dbReference type="ARBA" id="ARBA00022737"/>
    </source>
</evidence>
<feature type="compositionally biased region" description="Polar residues" evidence="8">
    <location>
        <begin position="311"/>
        <end position="326"/>
    </location>
</feature>
<dbReference type="GO" id="GO:0000981">
    <property type="term" value="F:DNA-binding transcription factor activity, RNA polymerase II-specific"/>
    <property type="evidence" value="ECO:0007669"/>
    <property type="project" value="TreeGrafter"/>
</dbReference>
<dbReference type="FunFam" id="3.30.160.60:FF:000446">
    <property type="entry name" value="Zinc finger protein"/>
    <property type="match status" value="1"/>
</dbReference>
<evidence type="ECO:0000256" key="6">
    <source>
        <dbReference type="ARBA" id="ARBA00023242"/>
    </source>
</evidence>
<dbReference type="InterPro" id="IPR001005">
    <property type="entry name" value="SANT/Myb"/>
</dbReference>
<dbReference type="PROSITE" id="PS50090">
    <property type="entry name" value="MYB_LIKE"/>
    <property type="match status" value="1"/>
</dbReference>
<reference evidence="12" key="1">
    <citation type="submission" date="2021-01" db="EMBL/GenBank/DDBJ databases">
        <title>Metabolic potential, ecology and presence of endohyphal bacteria is reflected in genomic diversity of Mucoromycotina.</title>
        <authorList>
            <person name="Muszewska A."/>
            <person name="Okrasinska A."/>
            <person name="Steczkiewicz K."/>
            <person name="Drgas O."/>
            <person name="Orlowska M."/>
            <person name="Perlinska-Lenart U."/>
            <person name="Aleksandrzak-Piekarczyk T."/>
            <person name="Szatraj K."/>
            <person name="Zielenkiewicz U."/>
            <person name="Pilsyk S."/>
            <person name="Malc E."/>
            <person name="Mieczkowski P."/>
            <person name="Kruszewska J.S."/>
            <person name="Biernat P."/>
            <person name="Pawlowska J."/>
        </authorList>
    </citation>
    <scope>NUCLEOTIDE SEQUENCE</scope>
    <source>
        <strain evidence="12">WA0000018081</strain>
    </source>
</reference>
<feature type="compositionally biased region" description="Polar residues" evidence="8">
    <location>
        <begin position="410"/>
        <end position="432"/>
    </location>
</feature>
<dbReference type="SUPFAM" id="SSF57667">
    <property type="entry name" value="beta-beta-alpha zinc fingers"/>
    <property type="match status" value="2"/>
</dbReference>
<dbReference type="Pfam" id="PF00249">
    <property type="entry name" value="Myb_DNA-binding"/>
    <property type="match status" value="1"/>
</dbReference>
<protein>
    <submittedName>
        <fullName evidence="12">Uncharacterized protein</fullName>
    </submittedName>
</protein>
<evidence type="ECO:0000259" key="9">
    <source>
        <dbReference type="PROSITE" id="PS50090"/>
    </source>
</evidence>
<evidence type="ECO:0000313" key="12">
    <source>
        <dbReference type="EMBL" id="KAG2235003.1"/>
    </source>
</evidence>
<dbReference type="PANTHER" id="PTHR24394">
    <property type="entry name" value="ZINC FINGER PROTEIN"/>
    <property type="match status" value="1"/>
</dbReference>
<keyword evidence="4 7" id="KW-0863">Zinc-finger</keyword>
<feature type="domain" description="C2H2-type" evidence="10">
    <location>
        <begin position="481"/>
        <end position="510"/>
    </location>
</feature>
<gene>
    <name evidence="12" type="ORF">INT48_000245</name>
</gene>
<keyword evidence="5" id="KW-0862">Zinc</keyword>
<feature type="domain" description="C2H2-type" evidence="10">
    <location>
        <begin position="539"/>
        <end position="566"/>
    </location>
</feature>
<evidence type="ECO:0000256" key="2">
    <source>
        <dbReference type="ARBA" id="ARBA00022723"/>
    </source>
</evidence>
<evidence type="ECO:0000259" key="10">
    <source>
        <dbReference type="PROSITE" id="PS50157"/>
    </source>
</evidence>
<feature type="region of interest" description="Disordered" evidence="8">
    <location>
        <begin position="399"/>
        <end position="459"/>
    </location>
</feature>
<dbReference type="FunFam" id="3.30.160.60:FF:000125">
    <property type="entry name" value="Putative zinc finger protein 143"/>
    <property type="match status" value="1"/>
</dbReference>
<evidence type="ECO:0000313" key="13">
    <source>
        <dbReference type="Proteomes" id="UP000613177"/>
    </source>
</evidence>
<dbReference type="Gene3D" id="3.30.160.60">
    <property type="entry name" value="Classic Zinc Finger"/>
    <property type="match status" value="3"/>
</dbReference>
<organism evidence="12 13">
    <name type="scientific">Thamnidium elegans</name>
    <dbReference type="NCBI Taxonomy" id="101142"/>
    <lineage>
        <taxon>Eukaryota</taxon>
        <taxon>Fungi</taxon>
        <taxon>Fungi incertae sedis</taxon>
        <taxon>Mucoromycota</taxon>
        <taxon>Mucoromycotina</taxon>
        <taxon>Mucoromycetes</taxon>
        <taxon>Mucorales</taxon>
        <taxon>Mucorineae</taxon>
        <taxon>Mucoraceae</taxon>
        <taxon>Thamnidium</taxon>
    </lineage>
</organism>
<dbReference type="CDD" id="cd00167">
    <property type="entry name" value="SANT"/>
    <property type="match status" value="1"/>
</dbReference>